<dbReference type="GO" id="GO:0033573">
    <property type="term" value="C:high-affinity iron permease complex"/>
    <property type="evidence" value="ECO:0007669"/>
    <property type="project" value="TreeGrafter"/>
</dbReference>
<dbReference type="PROSITE" id="PS00079">
    <property type="entry name" value="MULTICOPPER_OXIDASE1"/>
    <property type="match status" value="2"/>
</dbReference>
<dbReference type="InParanoid" id="F0XGQ4"/>
<feature type="domain" description="Plastocyanin-like" evidence="7">
    <location>
        <begin position="154"/>
        <end position="276"/>
    </location>
</feature>
<evidence type="ECO:0000313" key="11">
    <source>
        <dbReference type="Proteomes" id="UP000007796"/>
    </source>
</evidence>
<keyword evidence="11" id="KW-1185">Reference proteome</keyword>
<dbReference type="PANTHER" id="PTHR11709:SF361">
    <property type="entry name" value="IRON TRANSPORT MULTICOPPER OXIDASE FET3"/>
    <property type="match status" value="1"/>
</dbReference>
<keyword evidence="3 6" id="KW-0732">Signal</keyword>
<keyword evidence="5" id="KW-0186">Copper</keyword>
<keyword evidence="2" id="KW-0479">Metal-binding</keyword>
<dbReference type="PANTHER" id="PTHR11709">
    <property type="entry name" value="MULTI-COPPER OXIDASE"/>
    <property type="match status" value="1"/>
</dbReference>
<sequence>MYQTGFFSAVYLFLMVAGSWAATVTYDWDITWVYAAPDGYGRPVIGINGAWPCPKIEAEVGDTVVVNVNNQLGNQTTGIHFHGISQAKSTWMDGPSAVDQCPVPPGSSITYSFLADEPGTFWYHSHNLGQYPDGLRGPMIVHDPNDPYAGQYDEEVILTVSDWYHTQSLYLVQDMLVTSNTQFLPPFPDNILVNEGQGAKIDFEVNKTYRFRIICYSAFASAMLHFDSHTMQVIMNDASYVTQKQAYQLRISPAQRYDVLISGISRDHRNYPFLLSLDINRDYAVDAASGIVWPHNYTGQLVMKPNGTFSDDVVAKWQPVDDAHFQPYDSLAAYSPVTTTITLDFSFCDDVNGYPRACFNNKTYIDQTVPTLYTAATVGDNNTNPLVYGAVQPYIVDDGEVVELVVNNQDAAIHPFHLHGHQFQVLDRPSSNTGLWSGSSRTFPATPPRRDTIAVNGNSYVVIRFKVQNPGVFLFHCHIEWHVEMGLTVTIIQEPDQLKGLTFPDDHIANCKKMGIPYQGNAIGNTVDPLNTTGFQTVPSTSYLGCVVPSLVLSPWPLTFPQCDVRINNVNV</sequence>
<evidence type="ECO:0000256" key="4">
    <source>
        <dbReference type="ARBA" id="ARBA00023002"/>
    </source>
</evidence>
<dbReference type="AlphaFoldDB" id="F0XGQ4"/>
<dbReference type="InterPro" id="IPR002355">
    <property type="entry name" value="Cu_oxidase_Cu_BS"/>
</dbReference>
<dbReference type="Pfam" id="PF00394">
    <property type="entry name" value="Cu-oxidase"/>
    <property type="match status" value="1"/>
</dbReference>
<feature type="domain" description="Plastocyanin-like" evidence="9">
    <location>
        <begin position="30"/>
        <end position="145"/>
    </location>
</feature>
<dbReference type="GO" id="GO:0004322">
    <property type="term" value="F:ferroxidase activity"/>
    <property type="evidence" value="ECO:0007669"/>
    <property type="project" value="TreeGrafter"/>
</dbReference>
<dbReference type="GO" id="GO:0033215">
    <property type="term" value="P:reductive iron assimilation"/>
    <property type="evidence" value="ECO:0007669"/>
    <property type="project" value="TreeGrafter"/>
</dbReference>
<dbReference type="EMBL" id="GL629769">
    <property type="protein sequence ID" value="EFX03254.1"/>
    <property type="molecule type" value="Genomic_DNA"/>
</dbReference>
<dbReference type="InterPro" id="IPR045087">
    <property type="entry name" value="Cu-oxidase_fam"/>
</dbReference>
<dbReference type="FunFam" id="2.60.40.420:FF:000071">
    <property type="entry name" value="Conidial pigment biosynthesis oxidase Abr1/brown 1"/>
    <property type="match status" value="1"/>
</dbReference>
<dbReference type="InterPro" id="IPR008972">
    <property type="entry name" value="Cupredoxin"/>
</dbReference>
<dbReference type="PROSITE" id="PS00080">
    <property type="entry name" value="MULTICOPPER_OXIDASE2"/>
    <property type="match status" value="1"/>
</dbReference>
<keyword evidence="4" id="KW-0560">Oxidoreductase</keyword>
<dbReference type="Gene3D" id="2.60.40.420">
    <property type="entry name" value="Cupredoxins - blue copper proteins"/>
    <property type="match status" value="3"/>
</dbReference>
<dbReference type="eggNOG" id="KOG1263">
    <property type="taxonomic scope" value="Eukaryota"/>
</dbReference>
<evidence type="ECO:0000256" key="2">
    <source>
        <dbReference type="ARBA" id="ARBA00022723"/>
    </source>
</evidence>
<dbReference type="InterPro" id="IPR001117">
    <property type="entry name" value="Cu-oxidase_2nd"/>
</dbReference>
<dbReference type="SUPFAM" id="SSF49503">
    <property type="entry name" value="Cupredoxins"/>
    <property type="match status" value="3"/>
</dbReference>
<dbReference type="Pfam" id="PF07732">
    <property type="entry name" value="Cu-oxidase_3"/>
    <property type="match status" value="1"/>
</dbReference>
<name>F0XGQ4_GROCL</name>
<dbReference type="RefSeq" id="XP_014172736.1">
    <property type="nucleotide sequence ID" value="XM_014317261.1"/>
</dbReference>
<evidence type="ECO:0000259" key="9">
    <source>
        <dbReference type="Pfam" id="PF07732"/>
    </source>
</evidence>
<dbReference type="Proteomes" id="UP000007796">
    <property type="component" value="Unassembled WGS sequence"/>
</dbReference>
<dbReference type="InterPro" id="IPR033138">
    <property type="entry name" value="Cu_oxidase_CS"/>
</dbReference>
<dbReference type="InterPro" id="IPR044130">
    <property type="entry name" value="CuRO_2_Fet3-like"/>
</dbReference>
<organism evidence="11">
    <name type="scientific">Grosmannia clavigera (strain kw1407 / UAMH 11150)</name>
    <name type="common">Blue stain fungus</name>
    <name type="synonym">Graphiocladiella clavigera</name>
    <dbReference type="NCBI Taxonomy" id="655863"/>
    <lineage>
        <taxon>Eukaryota</taxon>
        <taxon>Fungi</taxon>
        <taxon>Dikarya</taxon>
        <taxon>Ascomycota</taxon>
        <taxon>Pezizomycotina</taxon>
        <taxon>Sordariomycetes</taxon>
        <taxon>Sordariomycetidae</taxon>
        <taxon>Ophiostomatales</taxon>
        <taxon>Ophiostomataceae</taxon>
        <taxon>Leptographium</taxon>
    </lineage>
</organism>
<protein>
    <submittedName>
        <fullName evidence="10">Iron transport multicopper oxidase fet3</fullName>
    </submittedName>
</protein>
<dbReference type="HOGENOM" id="CLU_006504_7_3_1"/>
<feature type="signal peptide" evidence="6">
    <location>
        <begin position="1"/>
        <end position="21"/>
    </location>
</feature>
<proteinExistence type="inferred from homology"/>
<evidence type="ECO:0000256" key="3">
    <source>
        <dbReference type="ARBA" id="ARBA00022729"/>
    </source>
</evidence>
<dbReference type="GO" id="GO:0005507">
    <property type="term" value="F:copper ion binding"/>
    <property type="evidence" value="ECO:0007669"/>
    <property type="project" value="InterPro"/>
</dbReference>
<dbReference type="CDD" id="cd13877">
    <property type="entry name" value="CuRO_2_Fet3p_like"/>
    <property type="match status" value="1"/>
</dbReference>
<evidence type="ECO:0000256" key="1">
    <source>
        <dbReference type="ARBA" id="ARBA00010609"/>
    </source>
</evidence>
<dbReference type="InterPro" id="IPR011707">
    <property type="entry name" value="Cu-oxidase-like_N"/>
</dbReference>
<comment type="similarity">
    <text evidence="1">Belongs to the multicopper oxidase family.</text>
</comment>
<evidence type="ECO:0000259" key="8">
    <source>
        <dbReference type="Pfam" id="PF07731"/>
    </source>
</evidence>
<dbReference type="GO" id="GO:0010106">
    <property type="term" value="P:cellular response to iron ion starvation"/>
    <property type="evidence" value="ECO:0007669"/>
    <property type="project" value="TreeGrafter"/>
</dbReference>
<reference evidence="10 11" key="1">
    <citation type="journal article" date="2011" name="Proc. Natl. Acad. Sci. U.S.A.">
        <title>Genome and transcriptome analyses of the mountain pine beetle-fungal symbiont Grosmannia clavigera, a lodgepole pine pathogen.</title>
        <authorList>
            <person name="DiGuistini S."/>
            <person name="Wang Y."/>
            <person name="Liao N.Y."/>
            <person name="Taylor G."/>
            <person name="Tanguay P."/>
            <person name="Feau N."/>
            <person name="Henrissat B."/>
            <person name="Chan S.K."/>
            <person name="Hesse-Orce U."/>
            <person name="Alamouti S.M."/>
            <person name="Tsui C.K.M."/>
            <person name="Docking R.T."/>
            <person name="Levasseur A."/>
            <person name="Haridas S."/>
            <person name="Robertson G."/>
            <person name="Birol I."/>
            <person name="Holt R.A."/>
            <person name="Marra M.A."/>
            <person name="Hamelin R.C."/>
            <person name="Hirst M."/>
            <person name="Jones S.J.M."/>
            <person name="Bohlmann J."/>
            <person name="Breuil C."/>
        </authorList>
    </citation>
    <scope>NUCLEOTIDE SEQUENCE [LARGE SCALE GENOMIC DNA]</scope>
    <source>
        <strain evidence="11">kw1407 / UAMH 11150</strain>
    </source>
</reference>
<dbReference type="Pfam" id="PF07731">
    <property type="entry name" value="Cu-oxidase_2"/>
    <property type="match status" value="1"/>
</dbReference>
<gene>
    <name evidence="10" type="ORF">CMQ_3183</name>
</gene>
<dbReference type="InterPro" id="IPR011706">
    <property type="entry name" value="Cu-oxidase_C"/>
</dbReference>
<evidence type="ECO:0000256" key="6">
    <source>
        <dbReference type="SAM" id="SignalP"/>
    </source>
</evidence>
<dbReference type="STRING" id="655863.F0XGQ4"/>
<evidence type="ECO:0000256" key="5">
    <source>
        <dbReference type="ARBA" id="ARBA00023008"/>
    </source>
</evidence>
<accession>F0XGQ4</accession>
<evidence type="ECO:0000313" key="10">
    <source>
        <dbReference type="EMBL" id="EFX03254.1"/>
    </source>
</evidence>
<dbReference type="GeneID" id="25976255"/>
<feature type="chain" id="PRO_5003262151" evidence="6">
    <location>
        <begin position="22"/>
        <end position="572"/>
    </location>
</feature>
<dbReference type="OrthoDB" id="2121828at2759"/>
<feature type="domain" description="Plastocyanin-like" evidence="8">
    <location>
        <begin position="365"/>
        <end position="496"/>
    </location>
</feature>
<evidence type="ECO:0000259" key="7">
    <source>
        <dbReference type="Pfam" id="PF00394"/>
    </source>
</evidence>